<dbReference type="Proteomes" id="UP000450457">
    <property type="component" value="Unassembled WGS sequence"/>
</dbReference>
<dbReference type="PANTHER" id="PTHR30543">
    <property type="entry name" value="CHROMATE REDUCTASE"/>
    <property type="match status" value="1"/>
</dbReference>
<dbReference type="SUPFAM" id="SSF52218">
    <property type="entry name" value="Flavoproteins"/>
    <property type="match status" value="1"/>
</dbReference>
<dbReference type="Pfam" id="PF03358">
    <property type="entry name" value="FMN_red"/>
    <property type="match status" value="1"/>
</dbReference>
<gene>
    <name evidence="3" type="ORF">GLW00_06040</name>
</gene>
<dbReference type="GO" id="GO:0005829">
    <property type="term" value="C:cytosol"/>
    <property type="evidence" value="ECO:0007669"/>
    <property type="project" value="TreeGrafter"/>
</dbReference>
<accession>A0A845F9T4</accession>
<dbReference type="GO" id="GO:0010181">
    <property type="term" value="F:FMN binding"/>
    <property type="evidence" value="ECO:0007669"/>
    <property type="project" value="TreeGrafter"/>
</dbReference>
<dbReference type="InterPro" id="IPR005025">
    <property type="entry name" value="FMN_Rdtase-like_dom"/>
</dbReference>
<dbReference type="RefSeq" id="WP_160912222.1">
    <property type="nucleotide sequence ID" value="NZ_WMFA01000002.1"/>
</dbReference>
<dbReference type="GO" id="GO:0016491">
    <property type="term" value="F:oxidoreductase activity"/>
    <property type="evidence" value="ECO:0007669"/>
    <property type="project" value="InterPro"/>
</dbReference>
<dbReference type="Gene3D" id="3.40.50.360">
    <property type="match status" value="1"/>
</dbReference>
<organism evidence="3 4">
    <name type="scientific">Halobacillus litoralis</name>
    <dbReference type="NCBI Taxonomy" id="45668"/>
    <lineage>
        <taxon>Bacteria</taxon>
        <taxon>Bacillati</taxon>
        <taxon>Bacillota</taxon>
        <taxon>Bacilli</taxon>
        <taxon>Bacillales</taxon>
        <taxon>Bacillaceae</taxon>
        <taxon>Halobacillus</taxon>
    </lineage>
</organism>
<dbReference type="GeneID" id="78006542"/>
<reference evidence="3 4" key="1">
    <citation type="submission" date="2019-11" db="EMBL/GenBank/DDBJ databases">
        <title>Genome sequences of 17 halophilic strains isolated from different environments.</title>
        <authorList>
            <person name="Furrow R.E."/>
        </authorList>
    </citation>
    <scope>NUCLEOTIDE SEQUENCE [LARGE SCALE GENOMIC DNA]</scope>
    <source>
        <strain evidence="3 4">SL-4</strain>
    </source>
</reference>
<dbReference type="InterPro" id="IPR050712">
    <property type="entry name" value="NAD(P)H-dep_reductase"/>
</dbReference>
<evidence type="ECO:0000313" key="4">
    <source>
        <dbReference type="Proteomes" id="UP000450457"/>
    </source>
</evidence>
<dbReference type="PANTHER" id="PTHR30543:SF21">
    <property type="entry name" value="NAD(P)H-DEPENDENT FMN REDUCTASE LOT6"/>
    <property type="match status" value="1"/>
</dbReference>
<sequence length="172" mass="18942">MSIVIFSGTPRKNGRTKIVAQILQHKLGGTLVDLSMLDLPLFNGEESQGNHPSVQWLRRVVSEADRFIWVSPEYHNGMSGALKNALEYLSGGHFKGKPTLLFAVSGGGKGGINALNQMRTVGRGLYATVAPEQLIFDPEHFEGNRLKSEMEEKLDLLLSESIGQRFMDVKSS</sequence>
<comment type="caution">
    <text evidence="3">The sequence shown here is derived from an EMBL/GenBank/DDBJ whole genome shotgun (WGS) entry which is preliminary data.</text>
</comment>
<comment type="similarity">
    <text evidence="1">Belongs to the azoreductase type 2 family.</text>
</comment>
<evidence type="ECO:0000259" key="2">
    <source>
        <dbReference type="Pfam" id="PF03358"/>
    </source>
</evidence>
<dbReference type="InterPro" id="IPR029039">
    <property type="entry name" value="Flavoprotein-like_sf"/>
</dbReference>
<protein>
    <submittedName>
        <fullName evidence="3">NAD(P)H-dependent oxidoreductase</fullName>
    </submittedName>
</protein>
<evidence type="ECO:0000313" key="3">
    <source>
        <dbReference type="EMBL" id="MYL70397.1"/>
    </source>
</evidence>
<name>A0A845F9T4_9BACI</name>
<proteinExistence type="inferred from homology"/>
<dbReference type="AlphaFoldDB" id="A0A845F9T4"/>
<evidence type="ECO:0000256" key="1">
    <source>
        <dbReference type="ARBA" id="ARBA00009428"/>
    </source>
</evidence>
<dbReference type="OrthoDB" id="9790975at2"/>
<dbReference type="EMBL" id="WMFA01000002">
    <property type="protein sequence ID" value="MYL70397.1"/>
    <property type="molecule type" value="Genomic_DNA"/>
</dbReference>
<feature type="domain" description="NADPH-dependent FMN reductase-like" evidence="2">
    <location>
        <begin position="1"/>
        <end position="137"/>
    </location>
</feature>